<evidence type="ECO:0000313" key="2">
    <source>
        <dbReference type="Proteomes" id="UP000694906"/>
    </source>
</evidence>
<dbReference type="InterPro" id="IPR036621">
    <property type="entry name" value="Anticodon-bd_dom_sf"/>
</dbReference>
<gene>
    <name evidence="3" type="primary">Polg2</name>
</gene>
<dbReference type="GeneID" id="101705657"/>
<dbReference type="CTD" id="11232"/>
<evidence type="ECO:0000313" key="3">
    <source>
        <dbReference type="RefSeq" id="XP_021104306.1"/>
    </source>
</evidence>
<dbReference type="AlphaFoldDB" id="A0AAX6S4B6"/>
<reference evidence="3" key="1">
    <citation type="submission" date="2025-08" db="UniProtKB">
        <authorList>
            <consortium name="RefSeq"/>
        </authorList>
    </citation>
    <scope>IDENTIFICATION</scope>
</reference>
<sequence>MRCNAAVRACHKVCRRLLSGCGGRIDGGQPDPLTERSKTLGGDLRSHMELPPESEPTEGSEALLEVCQRRHFLSGTKKQLSRDSLLSGCHPGFGPLGVELRKNLAAQWWSSVVLCREQVFAVGALHHGPGPSLPEDRAFRIGEKTEASLVWFTSSRTSSQWLDFWLRHRLLWWRKFAMSPSNFSSSDCQDEEGRKGNKLYYSFPWGKEPIETLWNLGDKELLHMYPGDVAKLHGRDGRKSVVPSVVSVSGDLDRGMLAYLYDSFQLTENSFTRKKNLHRKVLKLHPCLAPIKVALDVGRGPTVELRQVCQGLFNELLENGISVWPGYLETVQSSLEQLYSKIVGDHLLTARGYGGDLICRGREEKGRGNASLHIRESNLVRVPRALLGDPAFEAGG</sequence>
<dbReference type="Proteomes" id="UP000694906">
    <property type="component" value="Unplaced"/>
</dbReference>
<proteinExistence type="predicted"/>
<dbReference type="SUPFAM" id="SSF55681">
    <property type="entry name" value="Class II aaRS and biotin synthetases"/>
    <property type="match status" value="1"/>
</dbReference>
<dbReference type="PANTHER" id="PTHR10745">
    <property type="entry name" value="GLYCYL-TRNA SYNTHETASE/DNA POLYMERASE SUBUNIT GAMMA-2"/>
    <property type="match status" value="1"/>
</dbReference>
<dbReference type="RefSeq" id="XP_021104306.1">
    <property type="nucleotide sequence ID" value="XM_021248647.1"/>
</dbReference>
<accession>A0AAX6S4B6</accession>
<evidence type="ECO:0000256" key="1">
    <source>
        <dbReference type="SAM" id="MobiDB-lite"/>
    </source>
</evidence>
<name>A0AAX6S4B6_HETGA</name>
<dbReference type="InterPro" id="IPR045864">
    <property type="entry name" value="aa-tRNA-synth_II/BPL/LPL"/>
</dbReference>
<dbReference type="Gene3D" id="3.30.930.10">
    <property type="entry name" value="Bira Bifunctional Protein, Domain 2"/>
    <property type="match status" value="2"/>
</dbReference>
<feature type="compositionally biased region" description="Basic and acidic residues" evidence="1">
    <location>
        <begin position="33"/>
        <end position="50"/>
    </location>
</feature>
<keyword evidence="2" id="KW-1185">Reference proteome</keyword>
<dbReference type="SUPFAM" id="SSF52954">
    <property type="entry name" value="Class II aaRS ABD-related"/>
    <property type="match status" value="1"/>
</dbReference>
<dbReference type="Gene3D" id="3.40.50.800">
    <property type="entry name" value="Anticodon-binding domain"/>
    <property type="match status" value="1"/>
</dbReference>
<organism evidence="2 3">
    <name type="scientific">Heterocephalus glaber</name>
    <name type="common">Naked mole rat</name>
    <dbReference type="NCBI Taxonomy" id="10181"/>
    <lineage>
        <taxon>Eukaryota</taxon>
        <taxon>Metazoa</taxon>
        <taxon>Chordata</taxon>
        <taxon>Craniata</taxon>
        <taxon>Vertebrata</taxon>
        <taxon>Euteleostomi</taxon>
        <taxon>Mammalia</taxon>
        <taxon>Eutheria</taxon>
        <taxon>Euarchontoglires</taxon>
        <taxon>Glires</taxon>
        <taxon>Rodentia</taxon>
        <taxon>Hystricomorpha</taxon>
        <taxon>Bathyergidae</taxon>
        <taxon>Heterocephalus</taxon>
    </lineage>
</organism>
<feature type="region of interest" description="Disordered" evidence="1">
    <location>
        <begin position="28"/>
        <end position="58"/>
    </location>
</feature>
<dbReference type="GO" id="GO:0006264">
    <property type="term" value="P:mitochondrial DNA replication"/>
    <property type="evidence" value="ECO:0007669"/>
    <property type="project" value="TreeGrafter"/>
</dbReference>
<dbReference type="PANTHER" id="PTHR10745:SF8">
    <property type="entry name" value="DNA POLYMERASE SUBUNIT GAMMA-2, MITOCHONDRIAL"/>
    <property type="match status" value="1"/>
</dbReference>
<dbReference type="GO" id="GO:0005739">
    <property type="term" value="C:mitochondrion"/>
    <property type="evidence" value="ECO:0007669"/>
    <property type="project" value="TreeGrafter"/>
</dbReference>
<dbReference type="InterPro" id="IPR027031">
    <property type="entry name" value="Gly-tRNA_synthase/POLG2"/>
</dbReference>
<protein>
    <submittedName>
        <fullName evidence="3">DNA polymerase subunit gamma-2, mitochondrial isoform X9</fullName>
    </submittedName>
</protein>